<evidence type="ECO:0000256" key="11">
    <source>
        <dbReference type="ARBA" id="ARBA00047761"/>
    </source>
</evidence>
<dbReference type="Proteomes" id="UP000324897">
    <property type="component" value="Chromosome 5"/>
</dbReference>
<comment type="cofactor">
    <cofactor evidence="1">
        <name>Mn(2+)</name>
        <dbReference type="ChEBI" id="CHEBI:29035"/>
    </cofactor>
</comment>
<evidence type="ECO:0000256" key="7">
    <source>
        <dbReference type="ARBA" id="ARBA00022801"/>
    </source>
</evidence>
<organism evidence="17 18">
    <name type="scientific">Eragrostis curvula</name>
    <name type="common">weeping love grass</name>
    <dbReference type="NCBI Taxonomy" id="38414"/>
    <lineage>
        <taxon>Eukaryota</taxon>
        <taxon>Viridiplantae</taxon>
        <taxon>Streptophyta</taxon>
        <taxon>Embryophyta</taxon>
        <taxon>Tracheophyta</taxon>
        <taxon>Spermatophyta</taxon>
        <taxon>Magnoliopsida</taxon>
        <taxon>Liliopsida</taxon>
        <taxon>Poales</taxon>
        <taxon>Poaceae</taxon>
        <taxon>PACMAD clade</taxon>
        <taxon>Chloridoideae</taxon>
        <taxon>Eragrostideae</taxon>
        <taxon>Eragrostidinae</taxon>
        <taxon>Eragrostis</taxon>
    </lineage>
</organism>
<dbReference type="SUPFAM" id="SSF56300">
    <property type="entry name" value="Metallo-dependent phosphatases"/>
    <property type="match status" value="1"/>
</dbReference>
<keyword evidence="5" id="KW-0479">Metal-binding</keyword>
<evidence type="ECO:0000256" key="4">
    <source>
        <dbReference type="ARBA" id="ARBA00022441"/>
    </source>
</evidence>
<feature type="region of interest" description="Disordered" evidence="14">
    <location>
        <begin position="1"/>
        <end position="23"/>
    </location>
</feature>
<evidence type="ECO:0000256" key="8">
    <source>
        <dbReference type="ARBA" id="ARBA00022912"/>
    </source>
</evidence>
<comment type="subcellular location">
    <subcellularLocation>
        <location evidence="2">Nucleus</location>
    </subcellularLocation>
</comment>
<evidence type="ECO:0000313" key="18">
    <source>
        <dbReference type="Proteomes" id="UP000324897"/>
    </source>
</evidence>
<keyword evidence="7 13" id="KW-0378">Hydrolase</keyword>
<evidence type="ECO:0000256" key="5">
    <source>
        <dbReference type="ARBA" id="ARBA00022723"/>
    </source>
</evidence>
<dbReference type="GO" id="GO:0004722">
    <property type="term" value="F:protein serine/threonine phosphatase activity"/>
    <property type="evidence" value="ECO:0007669"/>
    <property type="project" value="UniProtKB-EC"/>
</dbReference>
<proteinExistence type="inferred from homology"/>
<dbReference type="PANTHER" id="PTHR46422">
    <property type="entry name" value="SERINE/THREONINE-PROTEIN PHOSPHATASE BSL3"/>
    <property type="match status" value="1"/>
</dbReference>
<evidence type="ECO:0000256" key="1">
    <source>
        <dbReference type="ARBA" id="ARBA00001936"/>
    </source>
</evidence>
<evidence type="ECO:0000256" key="3">
    <source>
        <dbReference type="ARBA" id="ARBA00005671"/>
    </source>
</evidence>
<keyword evidence="15" id="KW-1133">Transmembrane helix</keyword>
<dbReference type="InterPro" id="IPR004843">
    <property type="entry name" value="Calcineurin-like_PHP"/>
</dbReference>
<dbReference type="GO" id="GO:0005886">
    <property type="term" value="C:plasma membrane"/>
    <property type="evidence" value="ECO:0007669"/>
    <property type="project" value="UniProtKB-ARBA"/>
</dbReference>
<keyword evidence="10" id="KW-0539">Nucleus</keyword>
<dbReference type="InterPro" id="IPR006186">
    <property type="entry name" value="Ser/Thr-sp_prot-phosphatase"/>
</dbReference>
<name>A0A5J9WDF2_9POAL</name>
<protein>
    <recommendedName>
        <fullName evidence="13">Serine/threonine-protein phosphatase</fullName>
        <ecNumber evidence="13">3.1.3.16</ecNumber>
    </recommendedName>
</protein>
<evidence type="ECO:0000256" key="2">
    <source>
        <dbReference type="ARBA" id="ARBA00004123"/>
    </source>
</evidence>
<evidence type="ECO:0000256" key="6">
    <source>
        <dbReference type="ARBA" id="ARBA00022737"/>
    </source>
</evidence>
<reference evidence="17 18" key="1">
    <citation type="journal article" date="2019" name="Sci. Rep.">
        <title>A high-quality genome of Eragrostis curvula grass provides insights into Poaceae evolution and supports new strategies to enhance forage quality.</title>
        <authorList>
            <person name="Carballo J."/>
            <person name="Santos B.A.C.M."/>
            <person name="Zappacosta D."/>
            <person name="Garbus I."/>
            <person name="Selva J.P."/>
            <person name="Gallo C.A."/>
            <person name="Diaz A."/>
            <person name="Albertini E."/>
            <person name="Caccamo M."/>
            <person name="Echenique V."/>
        </authorList>
    </citation>
    <scope>NUCLEOTIDE SEQUENCE [LARGE SCALE GENOMIC DNA]</scope>
    <source>
        <strain evidence="18">cv. Victoria</strain>
        <tissue evidence="17">Leaf</tissue>
    </source>
</reference>
<comment type="catalytic activity">
    <reaction evidence="12 13">
        <text>O-phospho-L-threonyl-[protein] + H2O = L-threonyl-[protein] + phosphate</text>
        <dbReference type="Rhea" id="RHEA:47004"/>
        <dbReference type="Rhea" id="RHEA-COMP:11060"/>
        <dbReference type="Rhea" id="RHEA-COMP:11605"/>
        <dbReference type="ChEBI" id="CHEBI:15377"/>
        <dbReference type="ChEBI" id="CHEBI:30013"/>
        <dbReference type="ChEBI" id="CHEBI:43474"/>
        <dbReference type="ChEBI" id="CHEBI:61977"/>
        <dbReference type="EC" id="3.1.3.16"/>
    </reaction>
</comment>
<dbReference type="GO" id="GO:0046872">
    <property type="term" value="F:metal ion binding"/>
    <property type="evidence" value="ECO:0007669"/>
    <property type="project" value="UniProtKB-KW"/>
</dbReference>
<dbReference type="Gramene" id="TVU45430">
    <property type="protein sequence ID" value="TVU45430"/>
    <property type="gene ID" value="EJB05_04917"/>
</dbReference>
<dbReference type="EC" id="3.1.3.16" evidence="13"/>
<evidence type="ECO:0000256" key="12">
    <source>
        <dbReference type="ARBA" id="ARBA00048336"/>
    </source>
</evidence>
<dbReference type="SMART" id="SM00156">
    <property type="entry name" value="PP2Ac"/>
    <property type="match status" value="1"/>
</dbReference>
<gene>
    <name evidence="17" type="ORF">EJB05_04917</name>
</gene>
<evidence type="ECO:0000256" key="14">
    <source>
        <dbReference type="SAM" id="MobiDB-lite"/>
    </source>
</evidence>
<accession>A0A5J9WDF2</accession>
<dbReference type="Pfam" id="PF00149">
    <property type="entry name" value="Metallophos"/>
    <property type="match status" value="1"/>
</dbReference>
<evidence type="ECO:0000256" key="9">
    <source>
        <dbReference type="ARBA" id="ARBA00023211"/>
    </source>
</evidence>
<dbReference type="FunFam" id="3.60.21.10:FF:000008">
    <property type="entry name" value="Serine/threonine-protein phosphatase"/>
    <property type="match status" value="1"/>
</dbReference>
<keyword evidence="18" id="KW-1185">Reference proteome</keyword>
<dbReference type="PANTHER" id="PTHR46422:SF7">
    <property type="entry name" value="SERINE_THREONINE-PROTEIN PHOSPHATASE BSL2-RELATED"/>
    <property type="match status" value="1"/>
</dbReference>
<feature type="non-terminal residue" evidence="17">
    <location>
        <position position="1"/>
    </location>
</feature>
<evidence type="ECO:0000256" key="10">
    <source>
        <dbReference type="ARBA" id="ARBA00023242"/>
    </source>
</evidence>
<dbReference type="AlphaFoldDB" id="A0A5J9WDF2"/>
<evidence type="ECO:0000256" key="13">
    <source>
        <dbReference type="RuleBase" id="RU004273"/>
    </source>
</evidence>
<feature type="non-terminal residue" evidence="17">
    <location>
        <position position="569"/>
    </location>
</feature>
<keyword evidence="15" id="KW-0812">Transmembrane</keyword>
<comment type="similarity">
    <text evidence="3">Belongs to the PPP phosphatase family. BSU subfamily.</text>
</comment>
<dbReference type="GO" id="GO:0005634">
    <property type="term" value="C:nucleus"/>
    <property type="evidence" value="ECO:0007669"/>
    <property type="project" value="UniProtKB-SubCell"/>
</dbReference>
<dbReference type="Gene3D" id="3.60.21.10">
    <property type="match status" value="1"/>
</dbReference>
<feature type="transmembrane region" description="Helical" evidence="15">
    <location>
        <begin position="152"/>
        <end position="176"/>
    </location>
</feature>
<keyword evidence="9" id="KW-0464">Manganese</keyword>
<dbReference type="PROSITE" id="PS00125">
    <property type="entry name" value="SER_THR_PHOSPHATASE"/>
    <property type="match status" value="1"/>
</dbReference>
<comment type="caution">
    <text evidence="17">The sequence shown here is derived from an EMBL/GenBank/DDBJ whole genome shotgun (WGS) entry which is preliminary data.</text>
</comment>
<sequence length="569" mass="63673">MVQNDAAANASWHVRSTNPPHDPGLTLAASPAILLLAPPHRSLQPPLQLRASTTNASPRAVVSLEVGTGKEGGKRLMGTGIDFVIILTSSRRKLLPSGNNINEQYQNVVRVVVESESLKASNYQSKAIPLCKKVKSSDMLTLREIWQFLGKAAIPVAVILCCLAVAFVLAIVWMLWKCYWHCHRQKEDLQDGSPSGEQLTEALQAAQDQTPTTGRVRLHRAPALVDPELEEGIREVPLGQVHNEAEETRNANPKVIECLLRPQSWKLPPVTNEFILDSNEISWLCNKAEALFSKEENVLSLRAPVKVFGDIHGQFSDLLRFFQKFGTPSVSGDIRYSDYLFLGDYVDRGQHSLEVITLLLALKVEFPKKVHLIRGNHEVSRVNKIYGFQAECRRRLGEREGIWTWLRFNKVFNWLPLAAVVEKKIVCMHGGIGGSINFIQDIQLLKRPITNEGENNILWDLLWSDPTKDGVSGVKENVRGPRTVTFGPDRVLDFCTRNHVELIIRAHQCVMDGFERFAQGHLITVFSAPNYCGTKKNAGAILEIGRDLVIIPKIVHPEMEEEAGDLLRL</sequence>
<evidence type="ECO:0000259" key="16">
    <source>
        <dbReference type="PROSITE" id="PS00125"/>
    </source>
</evidence>
<keyword evidence="6" id="KW-0677">Repeat</keyword>
<comment type="catalytic activity">
    <reaction evidence="11">
        <text>O-phospho-L-seryl-[protein] + H2O = L-seryl-[protein] + phosphate</text>
        <dbReference type="Rhea" id="RHEA:20629"/>
        <dbReference type="Rhea" id="RHEA-COMP:9863"/>
        <dbReference type="Rhea" id="RHEA-COMP:11604"/>
        <dbReference type="ChEBI" id="CHEBI:15377"/>
        <dbReference type="ChEBI" id="CHEBI:29999"/>
        <dbReference type="ChEBI" id="CHEBI:43474"/>
        <dbReference type="ChEBI" id="CHEBI:83421"/>
        <dbReference type="EC" id="3.1.3.16"/>
    </reaction>
</comment>
<dbReference type="EMBL" id="RWGY01000004">
    <property type="protein sequence ID" value="TVU45430.1"/>
    <property type="molecule type" value="Genomic_DNA"/>
</dbReference>
<evidence type="ECO:0000256" key="15">
    <source>
        <dbReference type="SAM" id="Phobius"/>
    </source>
</evidence>
<evidence type="ECO:0000313" key="17">
    <source>
        <dbReference type="EMBL" id="TVU45430.1"/>
    </source>
</evidence>
<dbReference type="PRINTS" id="PR00114">
    <property type="entry name" value="STPHPHTASE"/>
</dbReference>
<feature type="domain" description="Serine/threonine specific protein phosphatases" evidence="16">
    <location>
        <begin position="373"/>
        <end position="378"/>
    </location>
</feature>
<keyword evidence="4" id="KW-0880">Kelch repeat</keyword>
<keyword evidence="8" id="KW-0904">Protein phosphatase</keyword>
<keyword evidence="15" id="KW-0472">Membrane</keyword>
<dbReference type="InterPro" id="IPR029052">
    <property type="entry name" value="Metallo-depent_PP-like"/>
</dbReference>
<dbReference type="OrthoDB" id="309851at2759"/>